<organism evidence="2 3">
    <name type="scientific">Photobacterium jeanii</name>
    <dbReference type="NCBI Taxonomy" id="858640"/>
    <lineage>
        <taxon>Bacteria</taxon>
        <taxon>Pseudomonadati</taxon>
        <taxon>Pseudomonadota</taxon>
        <taxon>Gammaproteobacteria</taxon>
        <taxon>Vibrionales</taxon>
        <taxon>Vibrionaceae</taxon>
        <taxon>Photobacterium</taxon>
    </lineage>
</organism>
<dbReference type="RefSeq" id="WP_068336128.1">
    <property type="nucleotide sequence ID" value="NZ_LVHF01000033.1"/>
</dbReference>
<evidence type="ECO:0000313" key="3">
    <source>
        <dbReference type="Proteomes" id="UP000078503"/>
    </source>
</evidence>
<keyword evidence="1" id="KW-0175">Coiled coil</keyword>
<dbReference type="AlphaFoldDB" id="A0A178K241"/>
<proteinExistence type="predicted"/>
<keyword evidence="3" id="KW-1185">Reference proteome</keyword>
<reference evidence="2 3" key="1">
    <citation type="submission" date="2016-03" db="EMBL/GenBank/DDBJ databases">
        <title>Photobacterium proteolyticum sp. nov. a protease producing bacterium isolated from ocean sediments of Laizhou Bay.</title>
        <authorList>
            <person name="Li Y."/>
        </authorList>
    </citation>
    <scope>NUCLEOTIDE SEQUENCE [LARGE SCALE GENOMIC DNA]</scope>
    <source>
        <strain evidence="2 3">R-40508</strain>
    </source>
</reference>
<comment type="caution">
    <text evidence="2">The sequence shown here is derived from an EMBL/GenBank/DDBJ whole genome shotgun (WGS) entry which is preliminary data.</text>
</comment>
<accession>A0A178K241</accession>
<feature type="coiled-coil region" evidence="1">
    <location>
        <begin position="264"/>
        <end position="298"/>
    </location>
</feature>
<dbReference type="OrthoDB" id="6316113at2"/>
<evidence type="ECO:0000256" key="1">
    <source>
        <dbReference type="SAM" id="Coils"/>
    </source>
</evidence>
<evidence type="ECO:0000313" key="2">
    <source>
        <dbReference type="EMBL" id="OAN11399.1"/>
    </source>
</evidence>
<evidence type="ECO:0008006" key="4">
    <source>
        <dbReference type="Google" id="ProtNLM"/>
    </source>
</evidence>
<name>A0A178K241_9GAMM</name>
<gene>
    <name evidence="2" type="ORF">A3K86_20860</name>
</gene>
<sequence length="328" mass="37469">MKRRISIVMLAVMASIFYWQWSEREATKLPSELTKISTQSTGMSLLSAENQELDVGGVEALQGFTVVKQNGHEPQNLMSDQVSKLTNSQGQALHQAMAELWQQCRRLNNCNGLLAQLKIELPEARYWLVAQFPELDAQWQLRLGELPLDDYSSLAEKVTEVKQQARALWGDLADTVFADEFALYDFTLASQQLEQSTSEDFLANYQALLKKWQTADTSLSLDNNMALYEKGMSLIPSTYSQAQREQIKQQLTEQYLTQEQSVSIAHREQQVAEQQVQVEDYQSQLAQLTASLNHLRSTSLSGMSETDWQYYQQQKISEFRIAFFKGKP</sequence>
<protein>
    <recommendedName>
        <fullName evidence="4">Chromosome partitioning protein ParA</fullName>
    </recommendedName>
</protein>
<dbReference type="EMBL" id="LVHF01000033">
    <property type="protein sequence ID" value="OAN11399.1"/>
    <property type="molecule type" value="Genomic_DNA"/>
</dbReference>
<dbReference type="Proteomes" id="UP000078503">
    <property type="component" value="Unassembled WGS sequence"/>
</dbReference>